<keyword evidence="1" id="KW-1133">Transmembrane helix</keyword>
<feature type="transmembrane region" description="Helical" evidence="1">
    <location>
        <begin position="7"/>
        <end position="29"/>
    </location>
</feature>
<feature type="transmembrane region" description="Helical" evidence="1">
    <location>
        <begin position="330"/>
        <end position="350"/>
    </location>
</feature>
<protein>
    <submittedName>
        <fullName evidence="2">Uncharacterized protein</fullName>
    </submittedName>
</protein>
<feature type="transmembrane region" description="Helical" evidence="1">
    <location>
        <begin position="68"/>
        <end position="89"/>
    </location>
</feature>
<organism evidence="2 3">
    <name type="scientific">Actinophytocola oryzae</name>
    <dbReference type="NCBI Taxonomy" id="502181"/>
    <lineage>
        <taxon>Bacteria</taxon>
        <taxon>Bacillati</taxon>
        <taxon>Actinomycetota</taxon>
        <taxon>Actinomycetes</taxon>
        <taxon>Pseudonocardiales</taxon>
        <taxon>Pseudonocardiaceae</taxon>
    </lineage>
</organism>
<feature type="transmembrane region" description="Helical" evidence="1">
    <location>
        <begin position="505"/>
        <end position="524"/>
    </location>
</feature>
<feature type="transmembrane region" description="Helical" evidence="1">
    <location>
        <begin position="196"/>
        <end position="217"/>
    </location>
</feature>
<feature type="transmembrane region" description="Helical" evidence="1">
    <location>
        <begin position="158"/>
        <end position="176"/>
    </location>
</feature>
<name>A0A4R7UYU6_9PSEU</name>
<comment type="caution">
    <text evidence="2">The sequence shown here is derived from an EMBL/GenBank/DDBJ whole genome shotgun (WGS) entry which is preliminary data.</text>
</comment>
<dbReference type="OrthoDB" id="3657776at2"/>
<feature type="transmembrane region" description="Helical" evidence="1">
    <location>
        <begin position="41"/>
        <end position="61"/>
    </location>
</feature>
<proteinExistence type="predicted"/>
<feature type="transmembrane region" description="Helical" evidence="1">
    <location>
        <begin position="441"/>
        <end position="465"/>
    </location>
</feature>
<evidence type="ECO:0000313" key="2">
    <source>
        <dbReference type="EMBL" id="TDV41374.1"/>
    </source>
</evidence>
<feature type="transmembrane region" description="Helical" evidence="1">
    <location>
        <begin position="357"/>
        <end position="379"/>
    </location>
</feature>
<feature type="transmembrane region" description="Helical" evidence="1">
    <location>
        <begin position="294"/>
        <end position="318"/>
    </location>
</feature>
<evidence type="ECO:0000313" key="3">
    <source>
        <dbReference type="Proteomes" id="UP000294927"/>
    </source>
</evidence>
<dbReference type="EMBL" id="SOCP01000020">
    <property type="protein sequence ID" value="TDV41374.1"/>
    <property type="molecule type" value="Genomic_DNA"/>
</dbReference>
<feature type="transmembrane region" description="Helical" evidence="1">
    <location>
        <begin position="255"/>
        <end position="274"/>
    </location>
</feature>
<sequence>MAAPLRLRLGLLASVAGAVLTFLGVFQGLVDDAPPPAFHSMALLLVLACAPAGLAILAVAVGRAPTAAGILTGAAILAPGLALIDAQFLGDALEASRPELMVPTSLAPLTPAAGAYLLLVGHAVTALAGLLVIGRAGADPDSDYYAALDAGTDLNRRAIGWAIAAGAVSVIGLLFSPFSSDNAFVVASDLIASPDLVRYGGLLLVVSVLVGCVAVAVNPAPPLARGMAVGLFAGLSWLVLAQLAAVARVEWLHLQPWPICAIAPIGLLALMLFLTGDLTGDDTKRDVQFEGSPIATGVLGVLTGLATLVASFGSLVVNDIDQPESYANRQLLPAGIVIIVLGAVFFTRWAGVMRPAFVVALGAVPLVGFAALDTAFTATTVGNVIPGLTVDTGDTRVGAAVWFIIVALVFLVVAIVLAAVAGGSDRDEDVDLSKRTMHLRYGLPAGGAVLFALGAFTSPMIKAAGYKSPGILSDFRLASWGLLIGLLVVLGAAVLAAFSRPARAAALLLGAAVVVGIHLLELPMTGGRAADSQAGAGTWLTLACLVALVVAAVAAMTDPNRHTAE</sequence>
<keyword evidence="1" id="KW-0472">Membrane</keyword>
<keyword evidence="3" id="KW-1185">Reference proteome</keyword>
<gene>
    <name evidence="2" type="ORF">CLV71_12064</name>
</gene>
<feature type="transmembrane region" description="Helical" evidence="1">
    <location>
        <begin position="109"/>
        <end position="133"/>
    </location>
</feature>
<dbReference type="AlphaFoldDB" id="A0A4R7UYU6"/>
<feature type="transmembrane region" description="Helical" evidence="1">
    <location>
        <begin position="536"/>
        <end position="556"/>
    </location>
</feature>
<feature type="transmembrane region" description="Helical" evidence="1">
    <location>
        <begin position="229"/>
        <end position="249"/>
    </location>
</feature>
<keyword evidence="1" id="KW-0812">Transmembrane</keyword>
<feature type="transmembrane region" description="Helical" evidence="1">
    <location>
        <begin position="399"/>
        <end position="420"/>
    </location>
</feature>
<reference evidence="2 3" key="1">
    <citation type="submission" date="2019-03" db="EMBL/GenBank/DDBJ databases">
        <title>Genomic Encyclopedia of Archaeal and Bacterial Type Strains, Phase II (KMG-II): from individual species to whole genera.</title>
        <authorList>
            <person name="Goeker M."/>
        </authorList>
    </citation>
    <scope>NUCLEOTIDE SEQUENCE [LARGE SCALE GENOMIC DNA]</scope>
    <source>
        <strain evidence="2 3">DSM 45499</strain>
    </source>
</reference>
<accession>A0A4R7UYU6</accession>
<evidence type="ECO:0000256" key="1">
    <source>
        <dbReference type="SAM" id="Phobius"/>
    </source>
</evidence>
<dbReference type="Proteomes" id="UP000294927">
    <property type="component" value="Unassembled WGS sequence"/>
</dbReference>
<feature type="transmembrane region" description="Helical" evidence="1">
    <location>
        <begin position="477"/>
        <end position="498"/>
    </location>
</feature>
<dbReference type="RefSeq" id="WP_133907742.1">
    <property type="nucleotide sequence ID" value="NZ_SOCP01000020.1"/>
</dbReference>